<comment type="caution">
    <text evidence="1">The sequence shown here is derived from an EMBL/GenBank/DDBJ whole genome shotgun (WGS) entry which is preliminary data.</text>
</comment>
<name>A0A4Y2H7Z9_ARAVE</name>
<proteinExistence type="predicted"/>
<protein>
    <recommendedName>
        <fullName evidence="3">Reverse transcriptase zinc-binding domain-containing protein</fullName>
    </recommendedName>
</protein>
<accession>A0A4Y2H7Z9</accession>
<gene>
    <name evidence="1" type="ORF">AVEN_264374_1</name>
</gene>
<sequence length="302" mass="34914">MESGLSQWMRIEALKSFIYPAFQFPMRTSLFAKKHWHAIDRALRKAIKQTLSLPERASNDYLYGHRKFGSFAIPILAEECELNRIDTAFKLLTSKDEKIRSIAREHMQNTVKARMRKDSVSDEDLEAYLSATFVDNDNAYSNEFTCARIASARLKVHWQFENGVAKLKHEDISLNASDRKKVLFALRDHFRMARSNRLLLCPKQGTTECVAKSRASSHFLFSGDETSFAVYRFFSSARLDLLSLRGNQPWKKNIDMSCRGCDECDLETLPHVLNHCKGRSRTWTFRHNCVCDRLEKALLTSE</sequence>
<dbReference type="OrthoDB" id="6437252at2759"/>
<keyword evidence="2" id="KW-1185">Reference proteome</keyword>
<reference evidence="1 2" key="1">
    <citation type="journal article" date="2019" name="Sci. Rep.">
        <title>Orb-weaving spider Araneus ventricosus genome elucidates the spidroin gene catalogue.</title>
        <authorList>
            <person name="Kono N."/>
            <person name="Nakamura H."/>
            <person name="Ohtoshi R."/>
            <person name="Moran D.A.P."/>
            <person name="Shinohara A."/>
            <person name="Yoshida Y."/>
            <person name="Fujiwara M."/>
            <person name="Mori M."/>
            <person name="Tomita M."/>
            <person name="Arakawa K."/>
        </authorList>
    </citation>
    <scope>NUCLEOTIDE SEQUENCE [LARGE SCALE GENOMIC DNA]</scope>
</reference>
<dbReference type="Proteomes" id="UP000499080">
    <property type="component" value="Unassembled WGS sequence"/>
</dbReference>
<evidence type="ECO:0000313" key="1">
    <source>
        <dbReference type="EMBL" id="GBM61046.1"/>
    </source>
</evidence>
<dbReference type="AlphaFoldDB" id="A0A4Y2H7Z9"/>
<evidence type="ECO:0008006" key="3">
    <source>
        <dbReference type="Google" id="ProtNLM"/>
    </source>
</evidence>
<organism evidence="1 2">
    <name type="scientific">Araneus ventricosus</name>
    <name type="common">Orbweaver spider</name>
    <name type="synonym">Epeira ventricosa</name>
    <dbReference type="NCBI Taxonomy" id="182803"/>
    <lineage>
        <taxon>Eukaryota</taxon>
        <taxon>Metazoa</taxon>
        <taxon>Ecdysozoa</taxon>
        <taxon>Arthropoda</taxon>
        <taxon>Chelicerata</taxon>
        <taxon>Arachnida</taxon>
        <taxon>Araneae</taxon>
        <taxon>Araneomorphae</taxon>
        <taxon>Entelegynae</taxon>
        <taxon>Araneoidea</taxon>
        <taxon>Araneidae</taxon>
        <taxon>Araneus</taxon>
    </lineage>
</organism>
<evidence type="ECO:0000313" key="2">
    <source>
        <dbReference type="Proteomes" id="UP000499080"/>
    </source>
</evidence>
<dbReference type="EMBL" id="BGPR01001749">
    <property type="protein sequence ID" value="GBM61046.1"/>
    <property type="molecule type" value="Genomic_DNA"/>
</dbReference>